<protein>
    <recommendedName>
        <fullName evidence="3">Metallo-beta-lactamase domain-containing protein</fullName>
    </recommendedName>
</protein>
<dbReference type="Proteomes" id="UP000256964">
    <property type="component" value="Unassembled WGS sequence"/>
</dbReference>
<name>A0A371D264_9APHY</name>
<gene>
    <name evidence="1" type="ORF">OH76DRAFT_1465417</name>
</gene>
<dbReference type="AlphaFoldDB" id="A0A371D264"/>
<reference evidence="1 2" key="1">
    <citation type="journal article" date="2018" name="Biotechnol. Biofuels">
        <title>Integrative visual omics of the white-rot fungus Polyporus brumalis exposes the biotechnological potential of its oxidative enzymes for delignifying raw plant biomass.</title>
        <authorList>
            <person name="Miyauchi S."/>
            <person name="Rancon A."/>
            <person name="Drula E."/>
            <person name="Hage H."/>
            <person name="Chaduli D."/>
            <person name="Favel A."/>
            <person name="Grisel S."/>
            <person name="Henrissat B."/>
            <person name="Herpoel-Gimbert I."/>
            <person name="Ruiz-Duenas F.J."/>
            <person name="Chevret D."/>
            <person name="Hainaut M."/>
            <person name="Lin J."/>
            <person name="Wang M."/>
            <person name="Pangilinan J."/>
            <person name="Lipzen A."/>
            <person name="Lesage-Meessen L."/>
            <person name="Navarro D."/>
            <person name="Riley R."/>
            <person name="Grigoriev I.V."/>
            <person name="Zhou S."/>
            <person name="Raouche S."/>
            <person name="Rosso M.N."/>
        </authorList>
    </citation>
    <scope>NUCLEOTIDE SEQUENCE [LARGE SCALE GENOMIC DNA]</scope>
    <source>
        <strain evidence="1 2">BRFM 1820</strain>
    </source>
</reference>
<keyword evidence="2" id="KW-1185">Reference proteome</keyword>
<dbReference type="EMBL" id="KZ857426">
    <property type="protein sequence ID" value="RDX46569.1"/>
    <property type="molecule type" value="Genomic_DNA"/>
</dbReference>
<sequence length="203" mass="22391">MARSHSHPELHIPSRAEALEAEIIKLHLQLFVQGTMPEEISTCPSLAFSLRHKSPNTHLVVDIGLRRDVEKLLAAQALITNRESLDNGFPAKEESGILQEIIPVKRTRFLTAAEFSTSVGPFPRAHDYFGDGSLYIIDAVGHLAGHVHCAHGNKTEAVVHIRRLRSLLKAPGVHVLLAHDGQWYEENKGGDAFLPGIIPPKTF</sequence>
<dbReference type="STRING" id="139420.A0A371D264"/>
<dbReference type="OrthoDB" id="10250730at2759"/>
<proteinExistence type="predicted"/>
<evidence type="ECO:0008006" key="3">
    <source>
        <dbReference type="Google" id="ProtNLM"/>
    </source>
</evidence>
<evidence type="ECO:0000313" key="1">
    <source>
        <dbReference type="EMBL" id="RDX46569.1"/>
    </source>
</evidence>
<organism evidence="1 2">
    <name type="scientific">Lentinus brumalis</name>
    <dbReference type="NCBI Taxonomy" id="2498619"/>
    <lineage>
        <taxon>Eukaryota</taxon>
        <taxon>Fungi</taxon>
        <taxon>Dikarya</taxon>
        <taxon>Basidiomycota</taxon>
        <taxon>Agaricomycotina</taxon>
        <taxon>Agaricomycetes</taxon>
        <taxon>Polyporales</taxon>
        <taxon>Polyporaceae</taxon>
        <taxon>Lentinus</taxon>
    </lineage>
</organism>
<evidence type="ECO:0000313" key="2">
    <source>
        <dbReference type="Proteomes" id="UP000256964"/>
    </source>
</evidence>
<accession>A0A371D264</accession>